<comment type="similarity">
    <text evidence="1">Belongs to the CFA/CMAS family.</text>
</comment>
<dbReference type="SUPFAM" id="SSF53335">
    <property type="entry name" value="S-adenosyl-L-methionine-dependent methyltransferases"/>
    <property type="match status" value="1"/>
</dbReference>
<dbReference type="Pfam" id="PF02353">
    <property type="entry name" value="CMAS"/>
    <property type="match status" value="1"/>
</dbReference>
<dbReference type="InterPro" id="IPR003333">
    <property type="entry name" value="CMAS"/>
</dbReference>
<keyword evidence="4" id="KW-0949">S-adenosyl-L-methionine</keyword>
<evidence type="ECO:0000256" key="1">
    <source>
        <dbReference type="ARBA" id="ARBA00010815"/>
    </source>
</evidence>
<dbReference type="GO" id="GO:0008610">
    <property type="term" value="P:lipid biosynthetic process"/>
    <property type="evidence" value="ECO:0007669"/>
    <property type="project" value="InterPro"/>
</dbReference>
<dbReference type="PIRSF" id="PIRSF003085">
    <property type="entry name" value="CMAS"/>
    <property type="match status" value="1"/>
</dbReference>
<dbReference type="GO" id="GO:0008168">
    <property type="term" value="F:methyltransferase activity"/>
    <property type="evidence" value="ECO:0007669"/>
    <property type="project" value="UniProtKB-KW"/>
</dbReference>
<evidence type="ECO:0000313" key="6">
    <source>
        <dbReference type="EMBL" id="RKF19441.1"/>
    </source>
</evidence>
<dbReference type="PANTHER" id="PTHR43667">
    <property type="entry name" value="CYCLOPROPANE-FATTY-ACYL-PHOSPHOLIPID SYNTHASE"/>
    <property type="match status" value="1"/>
</dbReference>
<dbReference type="AlphaFoldDB" id="A0A420EFF3"/>
<dbReference type="RefSeq" id="WP_120325382.1">
    <property type="nucleotide sequence ID" value="NZ_RAPF01000006.1"/>
</dbReference>
<protein>
    <submittedName>
        <fullName evidence="6">Class I SAM-dependent methyltransferase</fullName>
    </submittedName>
</protein>
<dbReference type="CDD" id="cd02440">
    <property type="entry name" value="AdoMet_MTases"/>
    <property type="match status" value="1"/>
</dbReference>
<gene>
    <name evidence="6" type="ORF">D6851_12730</name>
</gene>
<dbReference type="Gene3D" id="3.40.50.150">
    <property type="entry name" value="Vaccinia Virus protein VP39"/>
    <property type="match status" value="1"/>
</dbReference>
<dbReference type="InterPro" id="IPR029063">
    <property type="entry name" value="SAM-dependent_MTases_sf"/>
</dbReference>
<keyword evidence="3 6" id="KW-0808">Transferase</keyword>
<evidence type="ECO:0000256" key="4">
    <source>
        <dbReference type="ARBA" id="ARBA00022691"/>
    </source>
</evidence>
<evidence type="ECO:0000256" key="2">
    <source>
        <dbReference type="ARBA" id="ARBA00022603"/>
    </source>
</evidence>
<dbReference type="PANTHER" id="PTHR43667:SF1">
    <property type="entry name" value="CYCLOPROPANE-FATTY-ACYL-PHOSPHOLIPID SYNTHASE"/>
    <property type="match status" value="1"/>
</dbReference>
<dbReference type="EMBL" id="RAPF01000006">
    <property type="protein sequence ID" value="RKF19441.1"/>
    <property type="molecule type" value="Genomic_DNA"/>
</dbReference>
<keyword evidence="5" id="KW-0443">Lipid metabolism</keyword>
<evidence type="ECO:0000313" key="7">
    <source>
        <dbReference type="Proteomes" id="UP000284395"/>
    </source>
</evidence>
<reference evidence="6 7" key="1">
    <citation type="submission" date="2018-09" db="EMBL/GenBank/DDBJ databases">
        <title>Altererythrobacter spongiae sp. nov., isolated from a marine sponge.</title>
        <authorList>
            <person name="Zhuang L."/>
            <person name="Luo L."/>
        </authorList>
    </citation>
    <scope>NUCLEOTIDE SEQUENCE [LARGE SCALE GENOMIC DNA]</scope>
    <source>
        <strain evidence="6 7">HN-Y73</strain>
    </source>
</reference>
<dbReference type="GO" id="GO:0032259">
    <property type="term" value="P:methylation"/>
    <property type="evidence" value="ECO:0007669"/>
    <property type="project" value="UniProtKB-KW"/>
</dbReference>
<dbReference type="OrthoDB" id="9782855at2"/>
<accession>A0A420EFF3</accession>
<organism evidence="6 7">
    <name type="scientific">Altericroceibacterium spongiae</name>
    <dbReference type="NCBI Taxonomy" id="2320269"/>
    <lineage>
        <taxon>Bacteria</taxon>
        <taxon>Pseudomonadati</taxon>
        <taxon>Pseudomonadota</taxon>
        <taxon>Alphaproteobacteria</taxon>
        <taxon>Sphingomonadales</taxon>
        <taxon>Erythrobacteraceae</taxon>
        <taxon>Altericroceibacterium</taxon>
    </lineage>
</organism>
<sequence>MKILDRFVSGLIQHGTLTISAPGGWHRTYGRAEQGYPDLAIKLTDEKVVNDVIADPWLASAEAYMDGRIIIEKGDIFELLALFRANHPWDGGETLPLAKGFRWLQQQIAGKLSQFNPRGRSRRNVSHHYDLGNAFYKLFLDENMQYSCAYWHPDTENLDQAQQDKLAHIAAKLKLKPGQRVLDIGCGWGGMALYLARHYNVEVLGVTLSTEQLALAREKAKQEGLDNSVRFELLDYRDLAKEGATFDRIVSVGMFEHVGKPQYRTFFRSCRNLLSYDGLMVLHTIGRMGDPEPTDAFTLKYIFPGGYMPALSEIAEASQHYHLLAADVEMLRVHYAKTLRAWYERTLEQREAIEAMYDPRFFRMWTYYLAGASVGFEYGNLCVYQIVYSRNRHALPLTRPYFEPDKRSVPLSD</sequence>
<dbReference type="InterPro" id="IPR050723">
    <property type="entry name" value="CFA/CMAS"/>
</dbReference>
<dbReference type="Proteomes" id="UP000284395">
    <property type="component" value="Unassembled WGS sequence"/>
</dbReference>
<keyword evidence="2 6" id="KW-0489">Methyltransferase</keyword>
<evidence type="ECO:0000256" key="3">
    <source>
        <dbReference type="ARBA" id="ARBA00022679"/>
    </source>
</evidence>
<name>A0A420EFF3_9SPHN</name>
<proteinExistence type="inferred from homology"/>
<comment type="caution">
    <text evidence="6">The sequence shown here is derived from an EMBL/GenBank/DDBJ whole genome shotgun (WGS) entry which is preliminary data.</text>
</comment>
<keyword evidence="7" id="KW-1185">Reference proteome</keyword>
<evidence type="ECO:0000256" key="5">
    <source>
        <dbReference type="ARBA" id="ARBA00023098"/>
    </source>
</evidence>